<dbReference type="AlphaFoldDB" id="C5DBT3"/>
<feature type="region of interest" description="Disordered" evidence="1">
    <location>
        <begin position="189"/>
        <end position="325"/>
    </location>
</feature>
<keyword evidence="2" id="KW-0472">Membrane</keyword>
<protein>
    <submittedName>
        <fullName evidence="3">KLTH0A05170p</fullName>
    </submittedName>
</protein>
<keyword evidence="2" id="KW-0812">Transmembrane</keyword>
<dbReference type="HOGENOM" id="CLU_072880_0_0_1"/>
<evidence type="ECO:0000313" key="3">
    <source>
        <dbReference type="EMBL" id="CAR21240.1"/>
    </source>
</evidence>
<dbReference type="Proteomes" id="UP000002036">
    <property type="component" value="Chromosome A"/>
</dbReference>
<dbReference type="InParanoid" id="C5DBT3"/>
<reference evidence="3 4" key="1">
    <citation type="journal article" date="2009" name="Genome Res.">
        <title>Comparative genomics of protoploid Saccharomycetaceae.</title>
        <authorList>
            <consortium name="The Genolevures Consortium"/>
            <person name="Souciet J.-L."/>
            <person name="Dujon B."/>
            <person name="Gaillardin C."/>
            <person name="Johnston M."/>
            <person name="Baret P.V."/>
            <person name="Cliften P."/>
            <person name="Sherman D.J."/>
            <person name="Weissenbach J."/>
            <person name="Westhof E."/>
            <person name="Wincker P."/>
            <person name="Jubin C."/>
            <person name="Poulain J."/>
            <person name="Barbe V."/>
            <person name="Segurens B."/>
            <person name="Artiguenave F."/>
            <person name="Anthouard V."/>
            <person name="Vacherie B."/>
            <person name="Val M.-E."/>
            <person name="Fulton R.S."/>
            <person name="Minx P."/>
            <person name="Wilson R."/>
            <person name="Durrens P."/>
            <person name="Jean G."/>
            <person name="Marck C."/>
            <person name="Martin T."/>
            <person name="Nikolski M."/>
            <person name="Rolland T."/>
            <person name="Seret M.-L."/>
            <person name="Casaregola S."/>
            <person name="Despons L."/>
            <person name="Fairhead C."/>
            <person name="Fischer G."/>
            <person name="Lafontaine I."/>
            <person name="Leh V."/>
            <person name="Lemaire M."/>
            <person name="de Montigny J."/>
            <person name="Neuveglise C."/>
            <person name="Thierry A."/>
            <person name="Blanc-Lenfle I."/>
            <person name="Bleykasten C."/>
            <person name="Diffels J."/>
            <person name="Fritsch E."/>
            <person name="Frangeul L."/>
            <person name="Goeffon A."/>
            <person name="Jauniaux N."/>
            <person name="Kachouri-Lafond R."/>
            <person name="Payen C."/>
            <person name="Potier S."/>
            <person name="Pribylova L."/>
            <person name="Ozanne C."/>
            <person name="Richard G.-F."/>
            <person name="Sacerdot C."/>
            <person name="Straub M.-L."/>
            <person name="Talla E."/>
        </authorList>
    </citation>
    <scope>NUCLEOTIDE SEQUENCE [LARGE SCALE GENOMIC DNA]</scope>
    <source>
        <strain evidence="4">ATCC 56472 / CBS 6340 / NRRL Y-8284</strain>
    </source>
</reference>
<dbReference type="Pfam" id="PF07954">
    <property type="entry name" value="DUF1689"/>
    <property type="match status" value="1"/>
</dbReference>
<evidence type="ECO:0000313" key="4">
    <source>
        <dbReference type="Proteomes" id="UP000002036"/>
    </source>
</evidence>
<dbReference type="OrthoDB" id="4036490at2759"/>
<dbReference type="FunCoup" id="C5DBT3">
    <property type="interactions" value="65"/>
</dbReference>
<gene>
    <name evidence="3" type="ordered locus">KLTH0A05170g</name>
</gene>
<proteinExistence type="predicted"/>
<feature type="transmembrane region" description="Helical" evidence="2">
    <location>
        <begin position="61"/>
        <end position="80"/>
    </location>
</feature>
<evidence type="ECO:0000256" key="1">
    <source>
        <dbReference type="SAM" id="MobiDB-lite"/>
    </source>
</evidence>
<dbReference type="eggNOG" id="ENOG502S01E">
    <property type="taxonomic scope" value="Eukaryota"/>
</dbReference>
<feature type="compositionally biased region" description="Low complexity" evidence="1">
    <location>
        <begin position="284"/>
        <end position="296"/>
    </location>
</feature>
<dbReference type="KEGG" id="lth:KLTH0A05170g"/>
<organism evidence="3 4">
    <name type="scientific">Lachancea thermotolerans (strain ATCC 56472 / CBS 6340 / NRRL Y-8284)</name>
    <name type="common">Yeast</name>
    <name type="synonym">Kluyveromyces thermotolerans</name>
    <dbReference type="NCBI Taxonomy" id="559295"/>
    <lineage>
        <taxon>Eukaryota</taxon>
        <taxon>Fungi</taxon>
        <taxon>Dikarya</taxon>
        <taxon>Ascomycota</taxon>
        <taxon>Saccharomycotina</taxon>
        <taxon>Saccharomycetes</taxon>
        <taxon>Saccharomycetales</taxon>
        <taxon>Saccharomycetaceae</taxon>
        <taxon>Lachancea</taxon>
    </lineage>
</organism>
<feature type="region of interest" description="Disordered" evidence="1">
    <location>
        <begin position="124"/>
        <end position="145"/>
    </location>
</feature>
<feature type="compositionally biased region" description="Polar residues" evidence="1">
    <location>
        <begin position="224"/>
        <end position="234"/>
    </location>
</feature>
<dbReference type="EMBL" id="CU928165">
    <property type="protein sequence ID" value="CAR21240.1"/>
    <property type="molecule type" value="Genomic_DNA"/>
</dbReference>
<keyword evidence="2" id="KW-1133">Transmembrane helix</keyword>
<evidence type="ECO:0000256" key="2">
    <source>
        <dbReference type="SAM" id="Phobius"/>
    </source>
</evidence>
<name>C5DBT3_LACTC</name>
<feature type="compositionally biased region" description="Basic and acidic residues" evidence="1">
    <location>
        <begin position="314"/>
        <end position="325"/>
    </location>
</feature>
<dbReference type="GeneID" id="8290486"/>
<accession>C5DBT3</accession>
<dbReference type="InterPro" id="IPR012470">
    <property type="entry name" value="Pup1-like"/>
</dbReference>
<keyword evidence="4" id="KW-1185">Reference proteome</keyword>
<dbReference type="OMA" id="EHIMKDP"/>
<sequence>MDDNRKSDGQGERKTALMESPWFKEAYNSALKFYEKDSALDSKDRLELSRTFVSIARAELWGGWAAFALVFGAPFGYRLYKTGAVRGVKVPRNFVLGLFAMFTTTQACGRYAFNSKLAQLQNDGNFTPRGSFGDDDDQSRPETNQQRQYEMMKLVGYGMAPKWGNYFYTTFHNPEKRLPNPKVKLQEMKEGKTSNISPILNQRDPLGLYTGPGSEKKRGIPQGNGEQSGATSSTSDKDGVETGTTTGSSWDRLRQENGITTKSPGGRWSQIRKAPSDGSDIFGSSQPSQSSQFSEQPTDDSQGAEGAQEDFDALLEKERRGEDTV</sequence>
<dbReference type="RefSeq" id="XP_002551682.1">
    <property type="nucleotide sequence ID" value="XM_002551636.1"/>
</dbReference>